<evidence type="ECO:0000313" key="1">
    <source>
        <dbReference type="EMBL" id="CCH30881.1"/>
    </source>
</evidence>
<dbReference type="HOGENOM" id="CLU_507952_0_0_11"/>
<proteinExistence type="predicted"/>
<name>K0JXM2_SACES</name>
<keyword evidence="2" id="KW-1185">Reference proteome</keyword>
<dbReference type="OrthoDB" id="3365840at2"/>
<gene>
    <name evidence="1" type="ordered locus">BN6_35850</name>
</gene>
<organism evidence="1 2">
    <name type="scientific">Saccharothrix espanaensis (strain ATCC 51144 / DSM 44229 / JCM 9112 / NBRC 15066 / NRRL 15764)</name>
    <dbReference type="NCBI Taxonomy" id="1179773"/>
    <lineage>
        <taxon>Bacteria</taxon>
        <taxon>Bacillati</taxon>
        <taxon>Actinomycetota</taxon>
        <taxon>Actinomycetes</taxon>
        <taxon>Pseudonocardiales</taxon>
        <taxon>Pseudonocardiaceae</taxon>
        <taxon>Saccharothrix</taxon>
    </lineage>
</organism>
<evidence type="ECO:0000313" key="2">
    <source>
        <dbReference type="Proteomes" id="UP000006281"/>
    </source>
</evidence>
<dbReference type="AlphaFoldDB" id="K0JXM2"/>
<dbReference type="Proteomes" id="UP000006281">
    <property type="component" value="Chromosome"/>
</dbReference>
<dbReference type="PATRIC" id="fig|1179773.3.peg.3585"/>
<dbReference type="eggNOG" id="ENOG502ZJ2Q">
    <property type="taxonomic scope" value="Bacteria"/>
</dbReference>
<reference evidence="1 2" key="1">
    <citation type="journal article" date="2012" name="BMC Genomics">
        <title>Complete genome sequence of Saccharothrix espanaensis DSM 44229T and comparison to the other completely sequenced Pseudonocardiaceae.</title>
        <authorList>
            <person name="Strobel T."/>
            <person name="Al-Dilaimi A."/>
            <person name="Blom J."/>
            <person name="Gessner A."/>
            <person name="Kalinowski J."/>
            <person name="Luzhetska M."/>
            <person name="Puhler A."/>
            <person name="Szczepanowski R."/>
            <person name="Bechthold A."/>
            <person name="Ruckert C."/>
        </authorList>
    </citation>
    <scope>NUCLEOTIDE SEQUENCE [LARGE SCALE GENOMIC DNA]</scope>
    <source>
        <strain evidence="2">ATCC 51144 / DSM 44229 / JCM 9112 / NBRC 15066 / NRRL 15764</strain>
    </source>
</reference>
<dbReference type="RefSeq" id="WP_015100993.1">
    <property type="nucleotide sequence ID" value="NC_019673.1"/>
</dbReference>
<protein>
    <submittedName>
        <fullName evidence="1">Uncharacterized protein</fullName>
    </submittedName>
</protein>
<dbReference type="KEGG" id="sesp:BN6_35850"/>
<dbReference type="STRING" id="1179773.BN6_35850"/>
<accession>K0JXM2</accession>
<sequence length="536" mass="57740">MVFPAPGAEVAHRRALRLDENARSITDRFGWSALVLGDDSAVGRKFPERYGDELTARSAGPVRIAFFAGRPAAESVAGPELARRLGLSDHLPCLVVVAEAGVHVLPFRERSAADVHRVLTGWMEEFHRANVGLVARWTAVEREIHRLVAELSGSLWAARERSARVRAERESLQRLESLGAAPLDLDAVLADRAGLPWALTTALYACRDRLRELDAVEAAGERMAAAARDLSGSDDRRALCRVLGRLTEDTALRRLLTPDGAAALTAARAAFGRDDDADVREWRADNGKLFTLPVFTAARQAWRWIADQGRLPRESPARHRERDFDAFTRALAAQPLGPAAADGVLAALAAHHGVTDEVEWTAATAGFRAYLLDAVDRLRATAPAGFTAVGHCLPTFAPPVRPLTDDLRDRRDALVRALRRDVPGAVADDRRTVLAAVPVLVEEHRARVAATLAGPAPEPTGEAQARRLAELVDLLGSYDAAVRSAVHPHLSESGVVAVEVATSPADALGVPPGEDPAEVLRRVAARTVAEHRGTHA</sequence>
<dbReference type="EMBL" id="HE804045">
    <property type="protein sequence ID" value="CCH30881.1"/>
    <property type="molecule type" value="Genomic_DNA"/>
</dbReference>